<keyword evidence="10 13" id="KW-0520">NAD</keyword>
<dbReference type="PROSITE" id="PS00642">
    <property type="entry name" value="COMPLEX1_75K_2"/>
    <property type="match status" value="1"/>
</dbReference>
<feature type="domain" description="4Fe-4S His(Cys)3-ligated-type" evidence="16">
    <location>
        <begin position="101"/>
        <end position="140"/>
    </location>
</feature>
<dbReference type="GO" id="GO:0048038">
    <property type="term" value="F:quinone binding"/>
    <property type="evidence" value="ECO:0007669"/>
    <property type="project" value="UniProtKB-UniRule"/>
</dbReference>
<keyword evidence="9 13" id="KW-0411">Iron-sulfur</keyword>
<dbReference type="InterPro" id="IPR006655">
    <property type="entry name" value="Mopterin_OxRdtase_prok_CS"/>
</dbReference>
<comment type="subcellular location">
    <subcellularLocation>
        <location evidence="2">Membrane</location>
    </subcellularLocation>
</comment>
<gene>
    <name evidence="17" type="ORF">GCM10008939_02820</name>
</gene>
<dbReference type="Gene3D" id="3.30.70.20">
    <property type="match status" value="1"/>
</dbReference>
<comment type="similarity">
    <text evidence="3 13">Belongs to the complex I 75 kDa subunit family.</text>
</comment>
<dbReference type="PROSITE" id="PS00643">
    <property type="entry name" value="COMPLEX1_75K_3"/>
    <property type="match status" value="1"/>
</dbReference>
<dbReference type="AlphaFoldDB" id="A0A917UJJ8"/>
<feature type="region of interest" description="Disordered" evidence="14">
    <location>
        <begin position="689"/>
        <end position="731"/>
    </location>
</feature>
<keyword evidence="8 13" id="KW-0408">Iron</keyword>
<dbReference type="Pfam" id="PF10588">
    <property type="entry name" value="NADH-G_4Fe-4S_3"/>
    <property type="match status" value="1"/>
</dbReference>
<dbReference type="InterPro" id="IPR006656">
    <property type="entry name" value="Mopterin_OxRdtase"/>
</dbReference>
<dbReference type="InterPro" id="IPR050123">
    <property type="entry name" value="Prok_molybdopt-oxidoreductase"/>
</dbReference>
<keyword evidence="5 13" id="KW-0001">2Fe-2S</keyword>
<evidence type="ECO:0000256" key="9">
    <source>
        <dbReference type="ARBA" id="ARBA00023014"/>
    </source>
</evidence>
<dbReference type="Gene3D" id="3.10.20.740">
    <property type="match status" value="1"/>
</dbReference>
<dbReference type="EC" id="7.1.1.-" evidence="13"/>
<dbReference type="PANTHER" id="PTHR43105">
    <property type="entry name" value="RESPIRATORY NITRATE REDUCTASE"/>
    <property type="match status" value="1"/>
</dbReference>
<evidence type="ECO:0000256" key="8">
    <source>
        <dbReference type="ARBA" id="ARBA00023004"/>
    </source>
</evidence>
<dbReference type="SMART" id="SM00926">
    <property type="entry name" value="Molybdop_Fe4S4"/>
    <property type="match status" value="1"/>
</dbReference>
<evidence type="ECO:0000256" key="13">
    <source>
        <dbReference type="RuleBase" id="RU003525"/>
    </source>
</evidence>
<dbReference type="NCBIfam" id="TIGR01973">
    <property type="entry name" value="NuoG"/>
    <property type="match status" value="1"/>
</dbReference>
<dbReference type="FunFam" id="3.10.20.740:FF:000004">
    <property type="entry name" value="NADH-quinone oxidoreductase"/>
    <property type="match status" value="1"/>
</dbReference>
<sequence>MKVHVDGTELDLPAGTSAIDAVFAAGGDVPYFCAHTYLSPVGACRMCLVEAGTPRRGADGTFIMEGEGEAARPKIFWFPKPMASCTLQATEGMHIRSATPAVRKGQAGMMEFTLLNHPLDCPTCDKGGACELQDRAYEYGYGMSRFGFDRRHADKHYPLSEHVILDQERCIHCKRCVRYFEEVPGQEVLDFIERGGHTFIDTQEGTLPEGFAGNITDICPVGALLDNVARFRGRNWEYDHAATTCTLCPVGCSITADARGGRLERVVARENRDVNEAWICDAGRFGHVFASTDRLTTPLVRNADGDLTPASWDDAITAMRAGLSGVNARDVGVYLHADSTLEEGMAATAFATLAGTGSVDHAPRFPGGLERVPPTLTQVAQADAVIVVGADLEQEAPVLELRIQEMLRGGILPTEFTHGTAIADLRLVERPARRRERLAVFHARPTRLAGHAGLSGHDAPATVLAALAGGPASGTLAQAAELLRGAERPVLIVGADVLNLGPAALRTLEALEARVAVLAVPAAANSRGLAHLPLTPDAHGHGYAALERTPAAFISRLDPAADGRAARAARFTVVHDSHLTATARQADVVLPATTGYEKRGTVVNLEGRLQPLAQAAIDAGESADLIRALAALSEALGLKTRVRGLRSAQTLLGERFGLDFAALPERGLVAPLGARHESPAAPVTPRLWRERMRRPDARGAPGDTTGQGTPSQALTVTPPTPAGRGFAGGDD</sequence>
<evidence type="ECO:0000256" key="11">
    <source>
        <dbReference type="ARBA" id="ARBA00023136"/>
    </source>
</evidence>
<evidence type="ECO:0000256" key="4">
    <source>
        <dbReference type="ARBA" id="ARBA00022485"/>
    </source>
</evidence>
<dbReference type="PANTHER" id="PTHR43105:SF13">
    <property type="entry name" value="NADH-UBIQUINONE OXIDOREDUCTASE 75 KDA SUBUNIT, MITOCHONDRIAL"/>
    <property type="match status" value="1"/>
</dbReference>
<dbReference type="InterPro" id="IPR000283">
    <property type="entry name" value="NADH_UbQ_OxRdtase_75kDa_su_CS"/>
</dbReference>
<evidence type="ECO:0000259" key="15">
    <source>
        <dbReference type="PROSITE" id="PS51669"/>
    </source>
</evidence>
<evidence type="ECO:0000256" key="14">
    <source>
        <dbReference type="SAM" id="MobiDB-lite"/>
    </source>
</evidence>
<comment type="caution">
    <text evidence="17">The sequence shown here is derived from an EMBL/GenBank/DDBJ whole genome shotgun (WGS) entry which is preliminary data.</text>
</comment>
<evidence type="ECO:0000313" key="18">
    <source>
        <dbReference type="Proteomes" id="UP000635726"/>
    </source>
</evidence>
<evidence type="ECO:0000313" key="17">
    <source>
        <dbReference type="EMBL" id="GGJ62408.1"/>
    </source>
</evidence>
<dbReference type="Pfam" id="PF22117">
    <property type="entry name" value="Fer4_Nqo3"/>
    <property type="match status" value="1"/>
</dbReference>
<comment type="cofactor">
    <cofactor evidence="13">
        <name>[2Fe-2S] cluster</name>
        <dbReference type="ChEBI" id="CHEBI:190135"/>
    </cofactor>
    <text evidence="13">Binds 1 [2Fe-2S] cluster per subunit.</text>
</comment>
<keyword evidence="7 13" id="KW-1278">Translocase</keyword>
<dbReference type="GO" id="GO:0042773">
    <property type="term" value="P:ATP synthesis coupled electron transport"/>
    <property type="evidence" value="ECO:0007669"/>
    <property type="project" value="InterPro"/>
</dbReference>
<dbReference type="GO" id="GO:0046872">
    <property type="term" value="F:metal ion binding"/>
    <property type="evidence" value="ECO:0007669"/>
    <property type="project" value="UniProtKB-UniRule"/>
</dbReference>
<dbReference type="InterPro" id="IPR001041">
    <property type="entry name" value="2Fe-2S_ferredoxin-type"/>
</dbReference>
<evidence type="ECO:0000256" key="10">
    <source>
        <dbReference type="ARBA" id="ARBA00023027"/>
    </source>
</evidence>
<dbReference type="GO" id="GO:0016020">
    <property type="term" value="C:membrane"/>
    <property type="evidence" value="ECO:0007669"/>
    <property type="project" value="UniProtKB-SubCell"/>
</dbReference>
<evidence type="ECO:0000256" key="1">
    <source>
        <dbReference type="ARBA" id="ARBA00001966"/>
    </source>
</evidence>
<evidence type="ECO:0000256" key="2">
    <source>
        <dbReference type="ARBA" id="ARBA00004370"/>
    </source>
</evidence>
<keyword evidence="18" id="KW-1185">Reference proteome</keyword>
<keyword evidence="11" id="KW-0472">Membrane</keyword>
<dbReference type="GO" id="GO:0016651">
    <property type="term" value="F:oxidoreductase activity, acting on NAD(P)H"/>
    <property type="evidence" value="ECO:0007669"/>
    <property type="project" value="InterPro"/>
</dbReference>
<dbReference type="InterPro" id="IPR006963">
    <property type="entry name" value="Mopterin_OxRdtase_4Fe-4S_dom"/>
</dbReference>
<dbReference type="InterPro" id="IPR036010">
    <property type="entry name" value="2Fe-2S_ferredoxin-like_sf"/>
</dbReference>
<name>A0A917UJJ8_9DEIO</name>
<dbReference type="SUPFAM" id="SSF53706">
    <property type="entry name" value="Formate dehydrogenase/DMSO reductase, domains 1-3"/>
    <property type="match status" value="1"/>
</dbReference>
<evidence type="ECO:0000256" key="7">
    <source>
        <dbReference type="ARBA" id="ARBA00022967"/>
    </source>
</evidence>
<dbReference type="InterPro" id="IPR054351">
    <property type="entry name" value="NADH_UbQ_OxRdtase_ferredoxin"/>
</dbReference>
<comment type="function">
    <text evidence="13">NDH-1 shuttles electrons from NADH, via FMN and iron-sulfur (Fe-S) centers, to quinones in the respiratory chain. Couples the redox reaction to proton translocation (for every two electrons transferred, four hydrogen ions are translocated across the cytoplasmic membrane), and thus conserves the redox energy in a proton gradient.</text>
</comment>
<dbReference type="PROSITE" id="PS00490">
    <property type="entry name" value="MOLYBDOPTERIN_PROK_2"/>
    <property type="match status" value="1"/>
</dbReference>
<dbReference type="Pfam" id="PF13510">
    <property type="entry name" value="Fer2_4"/>
    <property type="match status" value="1"/>
</dbReference>
<dbReference type="GO" id="GO:0008137">
    <property type="term" value="F:NADH dehydrogenase (ubiquinone) activity"/>
    <property type="evidence" value="ECO:0007669"/>
    <property type="project" value="UniProtKB-UniRule"/>
</dbReference>
<reference evidence="17" key="1">
    <citation type="journal article" date="2014" name="Int. J. Syst. Evol. Microbiol.">
        <title>Complete genome sequence of Corynebacterium casei LMG S-19264T (=DSM 44701T), isolated from a smear-ripened cheese.</title>
        <authorList>
            <consortium name="US DOE Joint Genome Institute (JGI-PGF)"/>
            <person name="Walter F."/>
            <person name="Albersmeier A."/>
            <person name="Kalinowski J."/>
            <person name="Ruckert C."/>
        </authorList>
    </citation>
    <scope>NUCLEOTIDE SEQUENCE</scope>
    <source>
        <strain evidence="17">JCM 14371</strain>
    </source>
</reference>
<dbReference type="Proteomes" id="UP000635726">
    <property type="component" value="Unassembled WGS sequence"/>
</dbReference>
<dbReference type="Gene3D" id="2.20.25.90">
    <property type="entry name" value="ADC-like domains"/>
    <property type="match status" value="1"/>
</dbReference>
<accession>A0A917UJJ8</accession>
<evidence type="ECO:0000259" key="16">
    <source>
        <dbReference type="PROSITE" id="PS51839"/>
    </source>
</evidence>
<keyword evidence="13" id="KW-0874">Quinone</keyword>
<dbReference type="InterPro" id="IPR019574">
    <property type="entry name" value="NADH_UbQ_OxRdtase_Gsu_4Fe4S-bd"/>
</dbReference>
<dbReference type="GO" id="GO:0051537">
    <property type="term" value="F:2 iron, 2 sulfur cluster binding"/>
    <property type="evidence" value="ECO:0007669"/>
    <property type="project" value="UniProtKB-UniRule"/>
</dbReference>
<dbReference type="CDD" id="cd00207">
    <property type="entry name" value="fer2"/>
    <property type="match status" value="1"/>
</dbReference>
<comment type="catalytic activity">
    <reaction evidence="12 13">
        <text>a quinone + NADH + 5 H(+)(in) = a quinol + NAD(+) + 4 H(+)(out)</text>
        <dbReference type="Rhea" id="RHEA:57888"/>
        <dbReference type="ChEBI" id="CHEBI:15378"/>
        <dbReference type="ChEBI" id="CHEBI:24646"/>
        <dbReference type="ChEBI" id="CHEBI:57540"/>
        <dbReference type="ChEBI" id="CHEBI:57945"/>
        <dbReference type="ChEBI" id="CHEBI:132124"/>
    </reaction>
</comment>
<proteinExistence type="inferred from homology"/>
<dbReference type="RefSeq" id="WP_188960444.1">
    <property type="nucleotide sequence ID" value="NZ_BMOE01000001.1"/>
</dbReference>
<keyword evidence="4 13" id="KW-0004">4Fe-4S</keyword>
<protein>
    <recommendedName>
        <fullName evidence="13">NADH-quinone oxidoreductase</fullName>
        <ecNumber evidence="13">7.1.1.-</ecNumber>
    </recommendedName>
</protein>
<reference evidence="17" key="2">
    <citation type="submission" date="2020-09" db="EMBL/GenBank/DDBJ databases">
        <authorList>
            <person name="Sun Q."/>
            <person name="Ohkuma M."/>
        </authorList>
    </citation>
    <scope>NUCLEOTIDE SEQUENCE</scope>
    <source>
        <strain evidence="17">JCM 14371</strain>
    </source>
</reference>
<dbReference type="SUPFAM" id="SSF54862">
    <property type="entry name" value="4Fe-4S ferredoxins"/>
    <property type="match status" value="1"/>
</dbReference>
<dbReference type="PROSITE" id="PS51669">
    <property type="entry name" value="4FE4S_MOW_BIS_MGD"/>
    <property type="match status" value="1"/>
</dbReference>
<dbReference type="InterPro" id="IPR010228">
    <property type="entry name" value="NADH_UbQ_OxRdtase_Gsu"/>
</dbReference>
<dbReference type="PROSITE" id="PS51839">
    <property type="entry name" value="4FE4S_HC3"/>
    <property type="match status" value="1"/>
</dbReference>
<comment type="cofactor">
    <cofactor evidence="1 13">
        <name>[4Fe-4S] cluster</name>
        <dbReference type="ChEBI" id="CHEBI:49883"/>
    </cofactor>
</comment>
<dbReference type="SUPFAM" id="SSF54292">
    <property type="entry name" value="2Fe-2S ferredoxin-like"/>
    <property type="match status" value="1"/>
</dbReference>
<evidence type="ECO:0000256" key="5">
    <source>
        <dbReference type="ARBA" id="ARBA00022714"/>
    </source>
</evidence>
<evidence type="ECO:0000256" key="6">
    <source>
        <dbReference type="ARBA" id="ARBA00022723"/>
    </source>
</evidence>
<keyword evidence="6 13" id="KW-0479">Metal-binding</keyword>
<dbReference type="Pfam" id="PF00384">
    <property type="entry name" value="Molybdopterin"/>
    <property type="match status" value="2"/>
</dbReference>
<feature type="compositionally biased region" description="Polar residues" evidence="14">
    <location>
        <begin position="704"/>
        <end position="717"/>
    </location>
</feature>
<dbReference type="SMART" id="SM00929">
    <property type="entry name" value="NADH-G_4Fe-4S_3"/>
    <property type="match status" value="1"/>
</dbReference>
<dbReference type="Pfam" id="PF22151">
    <property type="entry name" value="Fer4_NDSU1"/>
    <property type="match status" value="1"/>
</dbReference>
<evidence type="ECO:0000256" key="3">
    <source>
        <dbReference type="ARBA" id="ARBA00005404"/>
    </source>
</evidence>
<dbReference type="Gene3D" id="3.40.50.740">
    <property type="match status" value="2"/>
</dbReference>
<feature type="domain" description="4Fe-4S Mo/W bis-MGD-type" evidence="15">
    <location>
        <begin position="238"/>
        <end position="294"/>
    </location>
</feature>
<evidence type="ECO:0000256" key="12">
    <source>
        <dbReference type="ARBA" id="ARBA00047712"/>
    </source>
</evidence>
<dbReference type="GO" id="GO:0051539">
    <property type="term" value="F:4 iron, 4 sulfur cluster binding"/>
    <property type="evidence" value="ECO:0007669"/>
    <property type="project" value="UniProtKB-KW"/>
</dbReference>
<organism evidence="17 18">
    <name type="scientific">Deinococcus aquiradiocola</name>
    <dbReference type="NCBI Taxonomy" id="393059"/>
    <lineage>
        <taxon>Bacteria</taxon>
        <taxon>Thermotogati</taxon>
        <taxon>Deinococcota</taxon>
        <taxon>Deinococci</taxon>
        <taxon>Deinococcales</taxon>
        <taxon>Deinococcaceae</taxon>
        <taxon>Deinococcus</taxon>
    </lineage>
</organism>
<dbReference type="EMBL" id="BMOE01000001">
    <property type="protein sequence ID" value="GGJ62408.1"/>
    <property type="molecule type" value="Genomic_DNA"/>
</dbReference>